<evidence type="ECO:0000313" key="2">
    <source>
        <dbReference type="EMBL" id="NML48149.1"/>
    </source>
</evidence>
<dbReference type="Proteomes" id="UP000541185">
    <property type="component" value="Unassembled WGS sequence"/>
</dbReference>
<feature type="transmembrane region" description="Helical" evidence="1">
    <location>
        <begin position="202"/>
        <end position="223"/>
    </location>
</feature>
<name>A0A848HFC4_9BURK</name>
<sequence>MEESTLRLDEATARQLVLVRAIDDVDTQGKLLSEVEREQLERDALEASRRASPAADLDLAQYLQQRARKVLAAVENRHPQLAALQDPEPWRAWLLWVLPLAAAIGGAALDRIDNPQKVNMLSPPLLGVLAWNVGMYLLLLACAFAPPAWQGARVLALLQRWFAGLPGHGRRTGRLRIDVSARFHQQWLQATARQQLLWFKQLLHLTAAGWGGGLAVSIVLGGLVRQYRVGWESTLLDLPQVHAVLSTLFAPVVGLLPFQAFSAADLQRMAFSSGAAIGVEEARRWVWMYLALLGVVVLVPRTLLAGWAAWRRRRLGRAVRIDLRDPYYVEVLARVSPARVTLGVLARPGRGRALLQRLLQEAAERGGRGAGPRTVLTTPKGDVLRVFDIPPDYQPPQGPAARPLEGASAAQAWLQDLLGRFKGARQVATRDDELQASLADTDFVLLLPADVGDLEQATRLLHWVAQPALVLADAHGDEQVLQDYRAAVQRLGLAAEVLDLDQAAGHWVREERLLEAIGAHLATSKRAGFARVAAAWAERNERRFDEAMRQLAALLVHAAREHEEVGAAPVNLRQLVDAGEREAGQRARDAAAQALLLRVHAEETATLAELMRLHKLEAPAAPVPAARMEQGFVVQHAVDAPQAGMAGAASGAALGAGIDVMTGGLSLGMAAALGAVIGGGAAWVAAAWKNRAAPAGQSLVQLSEDMLLTLAESALAGYLAVAHREGGTRPEAPAAWRGEVVAAVAARRQELAPLWLQARTAREEEGVVRELAQVLGSVTRGLLARVN</sequence>
<gene>
    <name evidence="2" type="ORF">HHL11_30655</name>
</gene>
<keyword evidence="1" id="KW-0812">Transmembrane</keyword>
<organism evidence="2 3">
    <name type="scientific">Ramlibacter agri</name>
    <dbReference type="NCBI Taxonomy" id="2728837"/>
    <lineage>
        <taxon>Bacteria</taxon>
        <taxon>Pseudomonadati</taxon>
        <taxon>Pseudomonadota</taxon>
        <taxon>Betaproteobacteria</taxon>
        <taxon>Burkholderiales</taxon>
        <taxon>Comamonadaceae</taxon>
        <taxon>Ramlibacter</taxon>
    </lineage>
</organism>
<keyword evidence="1" id="KW-1133">Transmembrane helix</keyword>
<dbReference type="EMBL" id="JABBFX010000004">
    <property type="protein sequence ID" value="NML48149.1"/>
    <property type="molecule type" value="Genomic_DNA"/>
</dbReference>
<accession>A0A848HFC4</accession>
<keyword evidence="3" id="KW-1185">Reference proteome</keyword>
<protein>
    <submittedName>
        <fullName evidence="2">DUF3482 domain-containing protein</fullName>
    </submittedName>
</protein>
<evidence type="ECO:0000313" key="3">
    <source>
        <dbReference type="Proteomes" id="UP000541185"/>
    </source>
</evidence>
<dbReference type="InterPro" id="IPR021296">
    <property type="entry name" value="DUF2868"/>
</dbReference>
<dbReference type="RefSeq" id="WP_169422484.1">
    <property type="nucleotide sequence ID" value="NZ_JABBFX010000004.1"/>
</dbReference>
<comment type="caution">
    <text evidence="2">The sequence shown here is derived from an EMBL/GenBank/DDBJ whole genome shotgun (WGS) entry which is preliminary data.</text>
</comment>
<feature type="transmembrane region" description="Helical" evidence="1">
    <location>
        <begin position="90"/>
        <end position="109"/>
    </location>
</feature>
<proteinExistence type="predicted"/>
<reference evidence="2 3" key="1">
    <citation type="submission" date="2020-04" db="EMBL/GenBank/DDBJ databases">
        <title>Ramlibacter sp. G-1-2-2 isolated from soil.</title>
        <authorList>
            <person name="Dahal R.H."/>
        </authorList>
    </citation>
    <scope>NUCLEOTIDE SEQUENCE [LARGE SCALE GENOMIC DNA]</scope>
    <source>
        <strain evidence="2 3">G-1-2-2</strain>
    </source>
</reference>
<evidence type="ECO:0000256" key="1">
    <source>
        <dbReference type="SAM" id="Phobius"/>
    </source>
</evidence>
<feature type="transmembrane region" description="Helical" evidence="1">
    <location>
        <begin position="285"/>
        <end position="310"/>
    </location>
</feature>
<dbReference type="AlphaFoldDB" id="A0A848HFC4"/>
<feature type="transmembrane region" description="Helical" evidence="1">
    <location>
        <begin position="129"/>
        <end position="149"/>
    </location>
</feature>
<dbReference type="InterPro" id="IPR021871">
    <property type="entry name" value="DUF3482"/>
</dbReference>
<feature type="transmembrane region" description="Helical" evidence="1">
    <location>
        <begin position="243"/>
        <end position="264"/>
    </location>
</feature>
<dbReference type="Pfam" id="PF11067">
    <property type="entry name" value="DUF2868"/>
    <property type="match status" value="1"/>
</dbReference>
<dbReference type="Pfam" id="PF11981">
    <property type="entry name" value="DUF3482"/>
    <property type="match status" value="1"/>
</dbReference>
<keyword evidence="1" id="KW-0472">Membrane</keyword>